<comment type="caution">
    <text evidence="6">The sequence shown here is derived from an EMBL/GenBank/DDBJ whole genome shotgun (WGS) entry which is preliminary data.</text>
</comment>
<keyword evidence="3" id="KW-0378">Hydrolase</keyword>
<dbReference type="InterPro" id="IPR013783">
    <property type="entry name" value="Ig-like_fold"/>
</dbReference>
<dbReference type="InterPro" id="IPR014756">
    <property type="entry name" value="Ig_E-set"/>
</dbReference>
<evidence type="ECO:0000256" key="1">
    <source>
        <dbReference type="ARBA" id="ARBA00004496"/>
    </source>
</evidence>
<accession>A0A9J6P709</accession>
<dbReference type="Proteomes" id="UP001056429">
    <property type="component" value="Unassembled WGS sequence"/>
</dbReference>
<gene>
    <name evidence="6" type="ORF">KDK92_17860</name>
</gene>
<organism evidence="6 7">
    <name type="scientific">Oceanirhabdus seepicola</name>
    <dbReference type="NCBI Taxonomy" id="2828781"/>
    <lineage>
        <taxon>Bacteria</taxon>
        <taxon>Bacillati</taxon>
        <taxon>Bacillota</taxon>
        <taxon>Clostridia</taxon>
        <taxon>Eubacteriales</taxon>
        <taxon>Clostridiaceae</taxon>
        <taxon>Oceanirhabdus</taxon>
    </lineage>
</organism>
<dbReference type="RefSeq" id="WP_250860748.1">
    <property type="nucleotide sequence ID" value="NZ_JAGSOJ010000004.1"/>
</dbReference>
<dbReference type="GO" id="GO:0008849">
    <property type="term" value="F:enterochelin esterase activity"/>
    <property type="evidence" value="ECO:0007669"/>
    <property type="project" value="InterPro"/>
</dbReference>
<dbReference type="Pfam" id="PF11806">
    <property type="entry name" value="Enterochelin_N"/>
    <property type="match status" value="1"/>
</dbReference>
<evidence type="ECO:0000313" key="6">
    <source>
        <dbReference type="EMBL" id="MCM1991605.1"/>
    </source>
</evidence>
<name>A0A9J6P709_9CLOT</name>
<dbReference type="InterPro" id="IPR000801">
    <property type="entry name" value="Esterase-like"/>
</dbReference>
<evidence type="ECO:0000313" key="7">
    <source>
        <dbReference type="Proteomes" id="UP001056429"/>
    </source>
</evidence>
<evidence type="ECO:0000259" key="5">
    <source>
        <dbReference type="Pfam" id="PF11806"/>
    </source>
</evidence>
<dbReference type="SUPFAM" id="SSF53474">
    <property type="entry name" value="alpha/beta-Hydrolases"/>
    <property type="match status" value="1"/>
</dbReference>
<feature type="domain" description="Enterochelin esterase N-terminal" evidence="5">
    <location>
        <begin position="53"/>
        <end position="160"/>
    </location>
</feature>
<dbReference type="InterPro" id="IPR029058">
    <property type="entry name" value="AB_hydrolase_fold"/>
</dbReference>
<dbReference type="PANTHER" id="PTHR48098:SF3">
    <property type="entry name" value="IRON(III) ENTEROBACTIN ESTERASE"/>
    <property type="match status" value="1"/>
</dbReference>
<dbReference type="Gene3D" id="2.60.40.10">
    <property type="entry name" value="Immunoglobulins"/>
    <property type="match status" value="1"/>
</dbReference>
<dbReference type="Pfam" id="PF00756">
    <property type="entry name" value="Esterase"/>
    <property type="match status" value="1"/>
</dbReference>
<keyword evidence="7" id="KW-1185">Reference proteome</keyword>
<sequence length="405" mass="46645">MEKSLIKSLKIIELEDKLKLGNTDALENFWTNIQEKGSPIIEDIPKDSEHNLVTFIYKEDEKVENVLLIPEMEDCKFLNYRMERLLDTNLWYISCKIRNDIRLQYSFSINDPLDDNWDKRFEQIIHDKLNKTFLLIEDDEEDENEILSYVVMPNAEEHVWVKEIANIPKGDINKYNYKSEKLEEELELSIYTPHGYAESNKPYKFLVLTDGWVYINVLSAKSVLDNLIADKKIPPIVVLFVDCTDSRDEDLSCNDAFTDIIVGGLLPWFRGNYNISSEAKDGVIGGLSLGGLTASYVGLKHSETFGNVLSQSGSYWYKPHECEEPKSACWISGEFKKTEKLPLKFYLSVGVLEEKEDMIGVNKILRDVLRLKGYEVEYEEFKGGHDYLCWGENLANGLISLIGIK</sequence>
<comment type="subcellular location">
    <subcellularLocation>
        <location evidence="1">Cytoplasm</location>
    </subcellularLocation>
</comment>
<evidence type="ECO:0000256" key="2">
    <source>
        <dbReference type="ARBA" id="ARBA00022490"/>
    </source>
</evidence>
<dbReference type="InterPro" id="IPR021764">
    <property type="entry name" value="Enterochelin_esterase_N"/>
</dbReference>
<dbReference type="GO" id="GO:0006826">
    <property type="term" value="P:iron ion transport"/>
    <property type="evidence" value="ECO:0007669"/>
    <property type="project" value="InterPro"/>
</dbReference>
<keyword evidence="2" id="KW-0963">Cytoplasm</keyword>
<dbReference type="AlphaFoldDB" id="A0A9J6P709"/>
<reference evidence="6" key="1">
    <citation type="journal article" date="2021" name="mSystems">
        <title>Bacteria and Archaea Synergistically Convert Glycine Betaine to Biogenic Methane in the Formosa Cold Seep of the South China Sea.</title>
        <authorList>
            <person name="Li L."/>
            <person name="Zhang W."/>
            <person name="Zhang S."/>
            <person name="Song L."/>
            <person name="Sun Q."/>
            <person name="Zhang H."/>
            <person name="Xiang H."/>
            <person name="Dong X."/>
        </authorList>
    </citation>
    <scope>NUCLEOTIDE SEQUENCE</scope>
    <source>
        <strain evidence="6">ZWT</strain>
    </source>
</reference>
<comment type="similarity">
    <text evidence="4">Belongs to the Fes family.</text>
</comment>
<dbReference type="Gene3D" id="3.40.50.1820">
    <property type="entry name" value="alpha/beta hydrolase"/>
    <property type="match status" value="1"/>
</dbReference>
<evidence type="ECO:0000256" key="4">
    <source>
        <dbReference type="ARBA" id="ARBA00024201"/>
    </source>
</evidence>
<proteinExistence type="inferred from homology"/>
<dbReference type="GO" id="GO:0005737">
    <property type="term" value="C:cytoplasm"/>
    <property type="evidence" value="ECO:0007669"/>
    <property type="project" value="UniProtKB-SubCell"/>
</dbReference>
<reference evidence="6" key="2">
    <citation type="submission" date="2021-04" db="EMBL/GenBank/DDBJ databases">
        <authorList>
            <person name="Dong X."/>
        </authorList>
    </citation>
    <scope>NUCLEOTIDE SEQUENCE</scope>
    <source>
        <strain evidence="6">ZWT</strain>
    </source>
</reference>
<protein>
    <submittedName>
        <fullName evidence="6">DUF3327 domain-containing protein</fullName>
    </submittedName>
</protein>
<dbReference type="GO" id="GO:0005506">
    <property type="term" value="F:iron ion binding"/>
    <property type="evidence" value="ECO:0007669"/>
    <property type="project" value="InterPro"/>
</dbReference>
<dbReference type="InterPro" id="IPR050583">
    <property type="entry name" value="Mycobacterial_A85_antigen"/>
</dbReference>
<dbReference type="SUPFAM" id="SSF81296">
    <property type="entry name" value="E set domains"/>
    <property type="match status" value="1"/>
</dbReference>
<dbReference type="EMBL" id="JAGSOJ010000004">
    <property type="protein sequence ID" value="MCM1991605.1"/>
    <property type="molecule type" value="Genomic_DNA"/>
</dbReference>
<evidence type="ECO:0000256" key="3">
    <source>
        <dbReference type="ARBA" id="ARBA00022801"/>
    </source>
</evidence>
<dbReference type="PANTHER" id="PTHR48098">
    <property type="entry name" value="ENTEROCHELIN ESTERASE-RELATED"/>
    <property type="match status" value="1"/>
</dbReference>